<evidence type="ECO:0000313" key="6">
    <source>
        <dbReference type="EMBL" id="WUT84654.1"/>
    </source>
</evidence>
<reference evidence="6" key="1">
    <citation type="submission" date="2022-10" db="EMBL/GenBank/DDBJ databases">
        <title>The complete genomes of actinobacterial strains from the NBC collection.</title>
        <authorList>
            <person name="Joergensen T.S."/>
            <person name="Alvarez Arevalo M."/>
            <person name="Sterndorff E.B."/>
            <person name="Faurdal D."/>
            <person name="Vuksanovic O."/>
            <person name="Mourched A.-S."/>
            <person name="Charusanti P."/>
            <person name="Shaw S."/>
            <person name="Blin K."/>
            <person name="Weber T."/>
        </authorList>
    </citation>
    <scope>NUCLEOTIDE SEQUENCE</scope>
    <source>
        <strain evidence="6">NBC_00668</strain>
    </source>
</reference>
<feature type="domain" description="Calcineurin-like phosphoesterase" evidence="5">
    <location>
        <begin position="1"/>
        <end position="196"/>
    </location>
</feature>
<dbReference type="RefSeq" id="WP_329401166.1">
    <property type="nucleotide sequence ID" value="NZ_CP109019.1"/>
</dbReference>
<evidence type="ECO:0000256" key="1">
    <source>
        <dbReference type="ARBA" id="ARBA00022723"/>
    </source>
</evidence>
<name>A0ABZ1XMC2_9ACTN</name>
<keyword evidence="7" id="KW-1185">Reference proteome</keyword>
<dbReference type="SUPFAM" id="SSF56300">
    <property type="entry name" value="Metallo-dependent phosphatases"/>
    <property type="match status" value="1"/>
</dbReference>
<dbReference type="Pfam" id="PF00149">
    <property type="entry name" value="Metallophos"/>
    <property type="match status" value="1"/>
</dbReference>
<accession>A0ABZ1XMC2</accession>
<dbReference type="Gene3D" id="3.60.21.10">
    <property type="match status" value="1"/>
</dbReference>
<keyword evidence="1" id="KW-0479">Metal-binding</keyword>
<comment type="similarity">
    <text evidence="4">Belongs to the cyclic nucleotide phosphodiesterase class-III family.</text>
</comment>
<dbReference type="InterPro" id="IPR029052">
    <property type="entry name" value="Metallo-depent_PP-like"/>
</dbReference>
<gene>
    <name evidence="6" type="ORF">OG515_21925</name>
</gene>
<evidence type="ECO:0000256" key="3">
    <source>
        <dbReference type="ARBA" id="ARBA00023004"/>
    </source>
</evidence>
<dbReference type="InterPro" id="IPR050884">
    <property type="entry name" value="CNP_phosphodiesterase-III"/>
</dbReference>
<sequence length="263" mass="28196">MLLAHISDLHLDGGARAAERAARVVTYINAMSRRPDAVLVTGDIADHGAPAEYAEAAELLARIDAPVLTCPGNHDDRAAYRKGLLDLPGEPGAATPDPYAPINRLHRVGDYAILMCDSTIPGEDGGLLEDATLEWLTRTLDALDDTPALIAFHHPPTVIHHEYLDSINLSNSDRLAELLAGRAPAVPALLVGHAHTSAATTFAGLPLLIAPGVTSTLRMPWETGEDLVNIVSPPGIAFHVLDEDRRIMTHFRVVERTDAHPAE</sequence>
<proteinExistence type="inferred from homology"/>
<evidence type="ECO:0000256" key="4">
    <source>
        <dbReference type="ARBA" id="ARBA00025742"/>
    </source>
</evidence>
<dbReference type="Proteomes" id="UP001432060">
    <property type="component" value="Chromosome"/>
</dbReference>
<dbReference type="InterPro" id="IPR004843">
    <property type="entry name" value="Calcineurin-like_PHP"/>
</dbReference>
<evidence type="ECO:0000259" key="5">
    <source>
        <dbReference type="Pfam" id="PF00149"/>
    </source>
</evidence>
<evidence type="ECO:0000256" key="2">
    <source>
        <dbReference type="ARBA" id="ARBA00022801"/>
    </source>
</evidence>
<dbReference type="PANTHER" id="PTHR42988">
    <property type="entry name" value="PHOSPHOHYDROLASE"/>
    <property type="match status" value="1"/>
</dbReference>
<dbReference type="PANTHER" id="PTHR42988:SF2">
    <property type="entry name" value="CYCLIC NUCLEOTIDE PHOSPHODIESTERASE CBUA0032-RELATED"/>
    <property type="match status" value="1"/>
</dbReference>
<keyword evidence="2" id="KW-0378">Hydrolase</keyword>
<protein>
    <submittedName>
        <fullName evidence="6">Metallophosphoesterase</fullName>
    </submittedName>
</protein>
<keyword evidence="3" id="KW-0408">Iron</keyword>
<evidence type="ECO:0000313" key="7">
    <source>
        <dbReference type="Proteomes" id="UP001432060"/>
    </source>
</evidence>
<organism evidence="6 7">
    <name type="scientific">Streptomyces melanogenes</name>
    <dbReference type="NCBI Taxonomy" id="67326"/>
    <lineage>
        <taxon>Bacteria</taxon>
        <taxon>Bacillati</taxon>
        <taxon>Actinomycetota</taxon>
        <taxon>Actinomycetes</taxon>
        <taxon>Kitasatosporales</taxon>
        <taxon>Streptomycetaceae</taxon>
        <taxon>Streptomyces</taxon>
    </lineage>
</organism>
<dbReference type="EMBL" id="CP109019">
    <property type="protein sequence ID" value="WUT84654.1"/>
    <property type="molecule type" value="Genomic_DNA"/>
</dbReference>